<dbReference type="Proteomes" id="UP001163266">
    <property type="component" value="Chromosome"/>
</dbReference>
<name>A0ABY6MTC2_9BURK</name>
<feature type="transmembrane region" description="Helical" evidence="1">
    <location>
        <begin position="29"/>
        <end position="53"/>
    </location>
</feature>
<evidence type="ECO:0000313" key="3">
    <source>
        <dbReference type="Proteomes" id="UP001163266"/>
    </source>
</evidence>
<keyword evidence="1" id="KW-0472">Membrane</keyword>
<sequence>MIARRPRGPSGPGAGRGLRRRGAARAAFLLARAWAFFWASPWTFLGLVVALLMRAAGGHLRWTQGALEVSVRRFRPGRRCPFAALTLGHVVIGVDRAALARLRRHERVHVRQYERWGPLFVPLYLLASAWAWCRGRHPYLDNPFEIAARRDE</sequence>
<accession>A0ABY6MTC2</accession>
<keyword evidence="1" id="KW-0812">Transmembrane</keyword>
<reference evidence="2" key="1">
    <citation type="submission" date="2022-10" db="EMBL/GenBank/DDBJ databases">
        <title>Complete genome sequence of Schlegelella aquatica LMG 23380.</title>
        <authorList>
            <person name="Musilova J."/>
            <person name="Kourilova X."/>
            <person name="Bezdicek M."/>
            <person name="Hermankova K."/>
            <person name="Obruca S."/>
            <person name="Sedlar K."/>
        </authorList>
    </citation>
    <scope>NUCLEOTIDE SEQUENCE</scope>
    <source>
        <strain evidence="2">LMG 23380</strain>
    </source>
</reference>
<proteinExistence type="predicted"/>
<keyword evidence="1" id="KW-1133">Transmembrane helix</keyword>
<gene>
    <name evidence="2" type="ORF">OMP39_01275</name>
</gene>
<evidence type="ECO:0000256" key="1">
    <source>
        <dbReference type="SAM" id="Phobius"/>
    </source>
</evidence>
<protein>
    <submittedName>
        <fullName evidence="2">Signal peptide prediction</fullName>
    </submittedName>
</protein>
<dbReference type="RefSeq" id="WP_264893015.1">
    <property type="nucleotide sequence ID" value="NZ_CP110257.1"/>
</dbReference>
<organism evidence="2 3">
    <name type="scientific">Caldimonas aquatica</name>
    <dbReference type="NCBI Taxonomy" id="376175"/>
    <lineage>
        <taxon>Bacteria</taxon>
        <taxon>Pseudomonadati</taxon>
        <taxon>Pseudomonadota</taxon>
        <taxon>Betaproteobacteria</taxon>
        <taxon>Burkholderiales</taxon>
        <taxon>Sphaerotilaceae</taxon>
        <taxon>Caldimonas</taxon>
    </lineage>
</organism>
<keyword evidence="3" id="KW-1185">Reference proteome</keyword>
<evidence type="ECO:0000313" key="2">
    <source>
        <dbReference type="EMBL" id="UZD55257.1"/>
    </source>
</evidence>
<dbReference type="EMBL" id="CP110257">
    <property type="protein sequence ID" value="UZD55257.1"/>
    <property type="molecule type" value="Genomic_DNA"/>
</dbReference>